<evidence type="ECO:0000313" key="2">
    <source>
        <dbReference type="EMBL" id="OCT56174.1"/>
    </source>
</evidence>
<dbReference type="Proteomes" id="UP000694892">
    <property type="component" value="Unassembled WGS sequence"/>
</dbReference>
<accession>A0A974BQ55</accession>
<reference evidence="2" key="1">
    <citation type="submission" date="2016-05" db="EMBL/GenBank/DDBJ databases">
        <title>WGS assembly of Xenopus laevis.</title>
        <authorList>
            <person name="Session A."/>
            <person name="Uno Y."/>
            <person name="Kwon T."/>
            <person name="Chapman J."/>
            <person name="Toyoda A."/>
            <person name="Takahashi S."/>
            <person name="Fukui A."/>
            <person name="Hikosaka A."/>
            <person name="Putnam N."/>
            <person name="Stites J."/>
            <person name="Van Heeringen S."/>
            <person name="Quigley I."/>
            <person name="Heinz S."/>
            <person name="Hellsten U."/>
            <person name="Lyons J."/>
            <person name="Suzuki A."/>
            <person name="Kondo M."/>
            <person name="Ogino H."/>
            <person name="Ochi H."/>
            <person name="Bogdanovic O."/>
            <person name="Lister R."/>
            <person name="Georgiou G."/>
            <person name="Paranjpe S."/>
            <person name="Van Kruijsbergen I."/>
            <person name="Mozaffari S."/>
            <person name="Shu S."/>
            <person name="Schmutz J."/>
            <person name="Jenkins J."/>
            <person name="Grimwood J."/>
            <person name="Carlson J."/>
            <person name="Mitros T."/>
            <person name="Simakov O."/>
            <person name="Heald R."/>
            <person name="Miller K."/>
            <person name="Haudenschild C."/>
            <person name="Kuroki Y."/>
            <person name="Tanaka T."/>
            <person name="Michiue T."/>
            <person name="Watanabe M."/>
            <person name="Kinoshita T."/>
            <person name="Ohta Y."/>
            <person name="Mawaribuchi S."/>
            <person name="Suzuki Y."/>
            <person name="Haramoto Y."/>
            <person name="Yamamoto T."/>
            <person name="Takagi C."/>
            <person name="Kitzman J."/>
            <person name="Shendure J."/>
            <person name="Nakayama T."/>
            <person name="Izutsu Y."/>
            <person name="Robert J."/>
            <person name="Dichmann D."/>
            <person name="Flajnik M."/>
            <person name="Houston D."/>
            <person name="Marcotte E."/>
            <person name="Wallingford J."/>
            <person name="Ito Y."/>
            <person name="Asashima M."/>
            <person name="Ueno N."/>
            <person name="Matsuda Y."/>
            <person name="Jan Veenstra G."/>
            <person name="Fujiyama A."/>
            <person name="Harland R."/>
            <person name="Taira M."/>
            <person name="Rokhsar D.S."/>
        </authorList>
    </citation>
    <scope>NUCLEOTIDE SEQUENCE</scope>
    <source>
        <strain evidence="2">J</strain>
        <tissue evidence="2">Blood</tissue>
    </source>
</reference>
<feature type="compositionally biased region" description="Basic residues" evidence="1">
    <location>
        <begin position="493"/>
        <end position="506"/>
    </location>
</feature>
<dbReference type="EMBL" id="KV467367">
    <property type="protein sequence ID" value="OCT56174.1"/>
    <property type="molecule type" value="Genomic_DNA"/>
</dbReference>
<feature type="compositionally biased region" description="Basic and acidic residues" evidence="1">
    <location>
        <begin position="320"/>
        <end position="343"/>
    </location>
</feature>
<evidence type="ECO:0000256" key="1">
    <source>
        <dbReference type="SAM" id="MobiDB-lite"/>
    </source>
</evidence>
<sequence>MSEREGRKEFVGKERQMESKAEIVSVANMEGCVQSKSSEIRVDKHKDKMETSQHFISPDLFASMKSVSGEDCEFVGGEAAQSKPSKQSGAEYAAAALHHAANMQSPVADCGGGMAASKTSPERHQAPHALVTKTASCAGVRVVSGAGVESGEAVGRNSSSHIATPSVEMYKSLTGNSHLESLLKGQYAGSSHNQDQTPTTDELVELIQLANEQELQKFKVELQNAFYNYSTADVEKQDFYLAKVNKINEEFRTLEKQILQDYKKIVPLSEVYTNRRRFEDSRQTLKQPAKYRPMRQIASASSTSDSDKETRRIGQLKQRNHLDEANNIEDKMGKRSQSAHKEEESFVFSEQYFPSLPSTSQIDCVHQPSASKETFTQPSANKTETSAVVQSAPMSLALGHVKLSEQELMAAADSGAEGDTDSKGKEEVVSVSEMKCNKLQVRRKIVLVEFREGDKALSDDASEMISLGNDDPIPSGTQIKRFGDQDDSQDNRRSRRRRRHKKINNT</sequence>
<feature type="compositionally biased region" description="Basic and acidic residues" evidence="1">
    <location>
        <begin position="481"/>
        <end position="492"/>
    </location>
</feature>
<feature type="region of interest" description="Disordered" evidence="1">
    <location>
        <begin position="279"/>
        <end position="343"/>
    </location>
</feature>
<proteinExistence type="predicted"/>
<feature type="region of interest" description="Disordered" evidence="1">
    <location>
        <begin position="458"/>
        <end position="506"/>
    </location>
</feature>
<organism evidence="2">
    <name type="scientific">Xenopus laevis</name>
    <name type="common">African clawed frog</name>
    <dbReference type="NCBI Taxonomy" id="8355"/>
    <lineage>
        <taxon>Eukaryota</taxon>
        <taxon>Metazoa</taxon>
        <taxon>Chordata</taxon>
        <taxon>Craniata</taxon>
        <taxon>Vertebrata</taxon>
        <taxon>Euteleostomi</taxon>
        <taxon>Amphibia</taxon>
        <taxon>Batrachia</taxon>
        <taxon>Anura</taxon>
        <taxon>Pipoidea</taxon>
        <taxon>Pipidae</taxon>
        <taxon>Xenopodinae</taxon>
        <taxon>Xenopus</taxon>
        <taxon>Xenopus</taxon>
    </lineage>
</organism>
<protein>
    <submittedName>
        <fullName evidence="2">Uncharacterized protein</fullName>
    </submittedName>
</protein>
<dbReference type="AlphaFoldDB" id="A0A974BQ55"/>
<name>A0A974BQ55_XENLA</name>
<gene>
    <name evidence="2" type="ORF">XELAEV_18000718mg</name>
</gene>